<dbReference type="AlphaFoldDB" id="G9ELG2"/>
<keyword evidence="2" id="KW-1185">Reference proteome</keyword>
<dbReference type="Proteomes" id="UP000002770">
    <property type="component" value="Unassembled WGS sequence"/>
</dbReference>
<dbReference type="EMBL" id="JH413808">
    <property type="protein sequence ID" value="EHL31797.1"/>
    <property type="molecule type" value="Genomic_DNA"/>
</dbReference>
<evidence type="ECO:0000313" key="2">
    <source>
        <dbReference type="Proteomes" id="UP000002770"/>
    </source>
</evidence>
<dbReference type="InParanoid" id="G9ELG2"/>
<accession>G9ELG2</accession>
<gene>
    <name evidence="1" type="ORF">LDG_5960</name>
</gene>
<dbReference type="STRING" id="658187.LDG_5960"/>
<protein>
    <submittedName>
        <fullName evidence="1">Uncharacterized protein</fullName>
    </submittedName>
</protein>
<name>G9ELG2_9GAMM</name>
<evidence type="ECO:0000313" key="1">
    <source>
        <dbReference type="EMBL" id="EHL31797.1"/>
    </source>
</evidence>
<organism evidence="1 2">
    <name type="scientific">Legionella drancourtii LLAP12</name>
    <dbReference type="NCBI Taxonomy" id="658187"/>
    <lineage>
        <taxon>Bacteria</taxon>
        <taxon>Pseudomonadati</taxon>
        <taxon>Pseudomonadota</taxon>
        <taxon>Gammaproteobacteria</taxon>
        <taxon>Legionellales</taxon>
        <taxon>Legionellaceae</taxon>
        <taxon>Legionella</taxon>
    </lineage>
</organism>
<reference evidence="1 2" key="1">
    <citation type="journal article" date="2011" name="BMC Genomics">
        <title>Insight into cross-talk between intra-amoebal pathogens.</title>
        <authorList>
            <person name="Gimenez G."/>
            <person name="Bertelli C."/>
            <person name="Moliner C."/>
            <person name="Robert C."/>
            <person name="Raoult D."/>
            <person name="Fournier P.E."/>
            <person name="Greub G."/>
        </authorList>
    </citation>
    <scope>NUCLEOTIDE SEQUENCE [LARGE SCALE GENOMIC DNA]</scope>
    <source>
        <strain evidence="1 2">LLAP12</strain>
    </source>
</reference>
<sequence>MKFKRVPLIAKRGCNQPKEDVTSTGKGYKRSSFLGIFNFCKFSLFCIK</sequence>
<dbReference type="HOGENOM" id="CLU_3154333_0_0_6"/>
<proteinExistence type="predicted"/>